<feature type="domain" description="Metallo-beta-lactamase" evidence="1">
    <location>
        <begin position="8"/>
        <end position="200"/>
    </location>
</feature>
<sequence>MVEIMWLGQACFYIRCNGTSIVLDPYFQQEKCPNPIPECVYNADWLLVSHAHHDHIDDAFPLMRRNPNMRTNLSVEIGEYFCCNGFSDRVRKMNKGAFVPMSGGFKVAFVHAEHSSGMRTEDGSYVGGEANSFILVTPDNHTIYFTGDTALHGDMQLINDFYKPDICLLCMGGDFAMGPVEAAYAVDRFFTNAKTVVPMHWGTQGCPGTPDQMKAAMKRTDVNFLEVIPGKMYEL</sequence>
<dbReference type="InterPro" id="IPR036866">
    <property type="entry name" value="RibonucZ/Hydroxyglut_hydro"/>
</dbReference>
<name>A0A196SBW7_BLAHN</name>
<evidence type="ECO:0000313" key="3">
    <source>
        <dbReference type="Proteomes" id="UP000078348"/>
    </source>
</evidence>
<dbReference type="Proteomes" id="UP000078348">
    <property type="component" value="Unassembled WGS sequence"/>
</dbReference>
<dbReference type="NCBIfam" id="NF001911">
    <property type="entry name" value="PRK00685.1"/>
    <property type="match status" value="1"/>
</dbReference>
<dbReference type="SMART" id="SM00849">
    <property type="entry name" value="Lactamase_B"/>
    <property type="match status" value="1"/>
</dbReference>
<dbReference type="Pfam" id="PF13483">
    <property type="entry name" value="Lactamase_B_3"/>
    <property type="match status" value="1"/>
</dbReference>
<dbReference type="PANTHER" id="PTHR43546">
    <property type="entry name" value="UPF0173 METAL-DEPENDENT HYDROLASE MJ1163-RELATED"/>
    <property type="match status" value="1"/>
</dbReference>
<reference evidence="2 3" key="1">
    <citation type="submission" date="2016-05" db="EMBL/GenBank/DDBJ databases">
        <title>Nuclear genome of Blastocystis sp. subtype 1 NandII.</title>
        <authorList>
            <person name="Gentekaki E."/>
            <person name="Curtis B."/>
            <person name="Stairs C."/>
            <person name="Eme L."/>
            <person name="Herman E."/>
            <person name="Klimes V."/>
            <person name="Arias M.C."/>
            <person name="Elias M."/>
            <person name="Hilliou F."/>
            <person name="Klute M."/>
            <person name="Malik S.-B."/>
            <person name="Pightling A."/>
            <person name="Rachubinski R."/>
            <person name="Salas D."/>
            <person name="Schlacht A."/>
            <person name="Suga H."/>
            <person name="Archibald J."/>
            <person name="Ball S.G."/>
            <person name="Clark G."/>
            <person name="Dacks J."/>
            <person name="Van Der Giezen M."/>
            <person name="Tsaousis A."/>
            <person name="Roger A."/>
        </authorList>
    </citation>
    <scope>NUCLEOTIDE SEQUENCE [LARGE SCALE GENOMIC DNA]</scope>
    <source>
        <strain evidence="3">ATCC 50177 / NandII</strain>
    </source>
</reference>
<protein>
    <submittedName>
        <fullName evidence="2">Beta lactamase superfamily protein</fullName>
    </submittedName>
</protein>
<dbReference type="InterPro" id="IPR050114">
    <property type="entry name" value="UPF0173_UPF0282_UlaG_hydrolase"/>
</dbReference>
<dbReference type="OrthoDB" id="4311043at2759"/>
<proteinExistence type="predicted"/>
<dbReference type="Gene3D" id="3.60.15.10">
    <property type="entry name" value="Ribonuclease Z/Hydroxyacylglutathione hydrolase-like"/>
    <property type="match status" value="1"/>
</dbReference>
<organism evidence="2 3">
    <name type="scientific">Blastocystis sp. subtype 1 (strain ATCC 50177 / NandII)</name>
    <dbReference type="NCBI Taxonomy" id="478820"/>
    <lineage>
        <taxon>Eukaryota</taxon>
        <taxon>Sar</taxon>
        <taxon>Stramenopiles</taxon>
        <taxon>Bigyra</taxon>
        <taxon>Opalozoa</taxon>
        <taxon>Opalinata</taxon>
        <taxon>Blastocystidae</taxon>
        <taxon>Blastocystis</taxon>
    </lineage>
</organism>
<comment type="caution">
    <text evidence="2">The sequence shown here is derived from an EMBL/GenBank/DDBJ whole genome shotgun (WGS) entry which is preliminary data.</text>
</comment>
<dbReference type="AlphaFoldDB" id="A0A196SBW7"/>
<gene>
    <name evidence="2" type="ORF">AV274_3853</name>
</gene>
<dbReference type="PANTHER" id="PTHR43546:SF3">
    <property type="entry name" value="UPF0173 METAL-DEPENDENT HYDROLASE MJ1163"/>
    <property type="match status" value="1"/>
</dbReference>
<evidence type="ECO:0000259" key="1">
    <source>
        <dbReference type="SMART" id="SM00849"/>
    </source>
</evidence>
<dbReference type="EMBL" id="LXWW01000238">
    <property type="protein sequence ID" value="OAO14550.1"/>
    <property type="molecule type" value="Genomic_DNA"/>
</dbReference>
<dbReference type="SUPFAM" id="SSF56281">
    <property type="entry name" value="Metallo-hydrolase/oxidoreductase"/>
    <property type="match status" value="1"/>
</dbReference>
<evidence type="ECO:0000313" key="2">
    <source>
        <dbReference type="EMBL" id="OAO14550.1"/>
    </source>
</evidence>
<dbReference type="InterPro" id="IPR001279">
    <property type="entry name" value="Metallo-B-lactamas"/>
</dbReference>
<accession>A0A196SBW7</accession>
<keyword evidence="3" id="KW-1185">Reference proteome</keyword>
<dbReference type="STRING" id="478820.A0A196SBW7"/>